<dbReference type="SUPFAM" id="SSF52058">
    <property type="entry name" value="L domain-like"/>
    <property type="match status" value="1"/>
</dbReference>
<evidence type="ECO:0008006" key="3">
    <source>
        <dbReference type="Google" id="ProtNLM"/>
    </source>
</evidence>
<accession>A0A409W5I7</accession>
<evidence type="ECO:0000313" key="2">
    <source>
        <dbReference type="Proteomes" id="UP000284842"/>
    </source>
</evidence>
<dbReference type="OrthoDB" id="3252356at2759"/>
<dbReference type="Proteomes" id="UP000284842">
    <property type="component" value="Unassembled WGS sequence"/>
</dbReference>
<comment type="caution">
    <text evidence="1">The sequence shown here is derived from an EMBL/GenBank/DDBJ whole genome shotgun (WGS) entry which is preliminary data.</text>
</comment>
<gene>
    <name evidence="1" type="ORF">CVT24_006948</name>
</gene>
<dbReference type="EMBL" id="NHTK01005798">
    <property type="protein sequence ID" value="PPQ73757.1"/>
    <property type="molecule type" value="Genomic_DNA"/>
</dbReference>
<dbReference type="InParanoid" id="A0A409W5I7"/>
<reference evidence="1 2" key="1">
    <citation type="journal article" date="2018" name="Evol. Lett.">
        <title>Horizontal gene cluster transfer increased hallucinogenic mushroom diversity.</title>
        <authorList>
            <person name="Reynolds H.T."/>
            <person name="Vijayakumar V."/>
            <person name="Gluck-Thaler E."/>
            <person name="Korotkin H.B."/>
            <person name="Matheny P.B."/>
            <person name="Slot J.C."/>
        </authorList>
    </citation>
    <scope>NUCLEOTIDE SEQUENCE [LARGE SCALE GENOMIC DNA]</scope>
    <source>
        <strain evidence="1 2">2629</strain>
    </source>
</reference>
<name>A0A409W5I7_9AGAR</name>
<protein>
    <recommendedName>
        <fullName evidence="3">F-box domain-containing protein</fullName>
    </recommendedName>
</protein>
<sequence>MTLSTRLQGLLKRVCPRKSRFTDGTSNTPPKMPHSLFSLPPELIVLVFELLISDRENPMTPTSLSAVSRFFRTLVVGSPSLWSYLLVDAPSLSHPQHLELYLRRSASHPLDILIDIRDPVWNWSEESHCFQFNELYTALEMLISHCTQWKRFEMLSDTWKPIHDFLLRTQSITVPNLEVLSLTRANVYFARYRQTFMPANLAAPLSLFGGASTPLLRSIALAGVHMEWAQPPFHNLTTLELRYHSLQVMPSLQQFGAICDSCPDLRNLTIMGWGPQLPPTSSNAGSGIFVLPRLTSFSFGYVNVEYAIRLLILFNLPSLRKLTIENLQKLVYNDTTATDDTPLLQWFVASPTQAQASPFLPYNPRALPVPDVTHLNINDIGAQQAILASFVRRFTSLTHLSCHSVSHDTITAILHGAQHSLAGMHGNSQGSIQEIRCRNVEPASLLSFVHASAQAGLPIPAGMIVLEIRDRDGMITESSSSTASTSSSMTDSLIQAGIKVVRFI</sequence>
<dbReference type="InterPro" id="IPR032675">
    <property type="entry name" value="LRR_dom_sf"/>
</dbReference>
<evidence type="ECO:0000313" key="1">
    <source>
        <dbReference type="EMBL" id="PPQ73757.1"/>
    </source>
</evidence>
<keyword evidence="2" id="KW-1185">Reference proteome</keyword>
<dbReference type="Gene3D" id="3.80.10.10">
    <property type="entry name" value="Ribonuclease Inhibitor"/>
    <property type="match status" value="1"/>
</dbReference>
<dbReference type="AlphaFoldDB" id="A0A409W5I7"/>
<proteinExistence type="predicted"/>
<dbReference type="STRING" id="181874.A0A409W5I7"/>
<organism evidence="1 2">
    <name type="scientific">Panaeolus cyanescens</name>
    <dbReference type="NCBI Taxonomy" id="181874"/>
    <lineage>
        <taxon>Eukaryota</taxon>
        <taxon>Fungi</taxon>
        <taxon>Dikarya</taxon>
        <taxon>Basidiomycota</taxon>
        <taxon>Agaricomycotina</taxon>
        <taxon>Agaricomycetes</taxon>
        <taxon>Agaricomycetidae</taxon>
        <taxon>Agaricales</taxon>
        <taxon>Agaricineae</taxon>
        <taxon>Galeropsidaceae</taxon>
        <taxon>Panaeolus</taxon>
    </lineage>
</organism>